<feature type="compositionally biased region" description="Basic and acidic residues" evidence="1">
    <location>
        <begin position="17"/>
        <end position="28"/>
    </location>
</feature>
<geneLocation type="plasmid" evidence="2">
    <name>unnamed1</name>
</geneLocation>
<proteinExistence type="predicted"/>
<dbReference type="Proteomes" id="UP001209682">
    <property type="component" value="Unassembled WGS sequence"/>
</dbReference>
<accession>A0ABT3NNG7</accession>
<gene>
    <name evidence="2" type="ORF">OKC24_18450</name>
</gene>
<protein>
    <submittedName>
        <fullName evidence="2">Uncharacterized protein</fullName>
    </submittedName>
</protein>
<name>A0ABT3NNG7_9GAMM</name>
<keyword evidence="2" id="KW-0614">Plasmid</keyword>
<reference evidence="2 3" key="1">
    <citation type="submission" date="2022-11" db="EMBL/GenBank/DDBJ databases">
        <title>Acinetobacter entericus sp. nov., isolated from the gut of the plastic-eating larvae of the Coleoptera insect Zophobas atratus.</title>
        <authorList>
            <person name="Dong X."/>
            <person name="Yang Y."/>
        </authorList>
    </citation>
    <scope>NUCLEOTIDE SEQUENCE [LARGE SCALE GENOMIC DNA]</scope>
    <source>
        <strain evidence="2 3">BIT-DXN8</strain>
        <plasmid evidence="2">unnamed1</plasmid>
    </source>
</reference>
<organism evidence="2 3">
    <name type="scientific">Acinetobacter entericus</name>
    <dbReference type="NCBI Taxonomy" id="2989714"/>
    <lineage>
        <taxon>Bacteria</taxon>
        <taxon>Pseudomonadati</taxon>
        <taxon>Pseudomonadota</taxon>
        <taxon>Gammaproteobacteria</taxon>
        <taxon>Moraxellales</taxon>
        <taxon>Moraxellaceae</taxon>
        <taxon>Acinetobacter</taxon>
    </lineage>
</organism>
<comment type="caution">
    <text evidence="2">The sequence shown here is derived from an EMBL/GenBank/DDBJ whole genome shotgun (WGS) entry which is preliminary data.</text>
</comment>
<evidence type="ECO:0000313" key="2">
    <source>
        <dbReference type="EMBL" id="MCW8041109.1"/>
    </source>
</evidence>
<keyword evidence="3" id="KW-1185">Reference proteome</keyword>
<dbReference type="EMBL" id="JAPEQW010000049">
    <property type="protein sequence ID" value="MCW8041109.1"/>
    <property type="molecule type" value="Genomic_DNA"/>
</dbReference>
<evidence type="ECO:0000313" key="3">
    <source>
        <dbReference type="Proteomes" id="UP001209682"/>
    </source>
</evidence>
<sequence>MLDHFFSNDSAKIATESSKKDQQDEIRRDEHIMKILKAANKLPMKKVRTEKDINEFFED</sequence>
<feature type="region of interest" description="Disordered" evidence="1">
    <location>
        <begin position="1"/>
        <end position="28"/>
    </location>
</feature>
<dbReference type="RefSeq" id="WP_029574381.1">
    <property type="nucleotide sequence ID" value="NZ_JAPEQW010000049.1"/>
</dbReference>
<evidence type="ECO:0000256" key="1">
    <source>
        <dbReference type="SAM" id="MobiDB-lite"/>
    </source>
</evidence>